<organism evidence="1 2">
    <name type="scientific">Virgibacillus necropolis</name>
    <dbReference type="NCBI Taxonomy" id="163877"/>
    <lineage>
        <taxon>Bacteria</taxon>
        <taxon>Bacillati</taxon>
        <taxon>Bacillota</taxon>
        <taxon>Bacilli</taxon>
        <taxon>Bacillales</taxon>
        <taxon>Bacillaceae</taxon>
        <taxon>Virgibacillus</taxon>
    </lineage>
</organism>
<dbReference type="Proteomes" id="UP000204391">
    <property type="component" value="Chromosome"/>
</dbReference>
<dbReference type="KEGG" id="vne:CFK40_10365"/>
<dbReference type="RefSeq" id="WP_089532237.1">
    <property type="nucleotide sequence ID" value="NZ_CP022437.1"/>
</dbReference>
<accession>A0A221MCN2</accession>
<reference evidence="1 2" key="1">
    <citation type="journal article" date="2003" name="Int. J. Syst. Evol. Microbiol.">
        <title>Virgibacillus carmonensis sp. nov., Virgibacillus necropolis sp. nov. and Virgibacillus picturae sp. nov., three novel species isolated from deteriorated mural paintings, transfer of the species of the genus salibacillus to Virgibacillus, as Virgibacillus marismortui comb. nov. and Virgibacillus salexigens comb. nov., and emended description of the genus Virgibacillus.</title>
        <authorList>
            <person name="Heyrman J."/>
            <person name="Logan N.A."/>
            <person name="Busse H.J."/>
            <person name="Balcaen A."/>
            <person name="Lebbe L."/>
            <person name="Rodriguez-Diaz M."/>
            <person name="Swings J."/>
            <person name="De Vos P."/>
        </authorList>
    </citation>
    <scope>NUCLEOTIDE SEQUENCE [LARGE SCALE GENOMIC DNA]</scope>
    <source>
        <strain evidence="1 2">LMG 19488</strain>
    </source>
</reference>
<evidence type="ECO:0000313" key="1">
    <source>
        <dbReference type="EMBL" id="ASN05387.1"/>
    </source>
</evidence>
<evidence type="ECO:0000313" key="2">
    <source>
        <dbReference type="Proteomes" id="UP000204391"/>
    </source>
</evidence>
<dbReference type="EMBL" id="CP022437">
    <property type="protein sequence ID" value="ASN05387.1"/>
    <property type="molecule type" value="Genomic_DNA"/>
</dbReference>
<name>A0A221MCN2_9BACI</name>
<keyword evidence="2" id="KW-1185">Reference proteome</keyword>
<dbReference type="OrthoDB" id="9932487at2"/>
<protein>
    <submittedName>
        <fullName evidence="1">Uncharacterized protein</fullName>
    </submittedName>
</protein>
<gene>
    <name evidence="1" type="ORF">CFK40_10365</name>
</gene>
<dbReference type="AlphaFoldDB" id="A0A221MCN2"/>
<sequence length="63" mass="6984">MSVSLPDELKEGFTLESFFDIYGSFLQVIEIKGVDEELVNLIAEWSQAIASILSLMSAMQADL</sequence>
<proteinExistence type="predicted"/>